<comment type="similarity">
    <text evidence="2">Belongs to the frataxin family.</text>
</comment>
<dbReference type="GO" id="GO:0008199">
    <property type="term" value="F:ferric iron binding"/>
    <property type="evidence" value="ECO:0007669"/>
    <property type="project" value="InterPro"/>
</dbReference>
<dbReference type="InterPro" id="IPR002908">
    <property type="entry name" value="Frataxin/CyaY"/>
</dbReference>
<keyword evidence="7" id="KW-0809">Transit peptide</keyword>
<evidence type="ECO:0000256" key="4">
    <source>
        <dbReference type="ARBA" id="ARBA00022434"/>
    </source>
</evidence>
<keyword evidence="15" id="KW-1185">Reference proteome</keyword>
<dbReference type="GO" id="GO:0016226">
    <property type="term" value="P:iron-sulfur cluster assembly"/>
    <property type="evidence" value="ECO:0007669"/>
    <property type="project" value="InterPro"/>
</dbReference>
<dbReference type="PANTHER" id="PTHR16821:SF2">
    <property type="entry name" value="FRATAXIN, MITOCHONDRIAL"/>
    <property type="match status" value="1"/>
</dbReference>
<evidence type="ECO:0000256" key="13">
    <source>
        <dbReference type="SAM" id="MobiDB-lite"/>
    </source>
</evidence>
<dbReference type="PROSITE" id="PS01344">
    <property type="entry name" value="FRATAXIN_1"/>
    <property type="match status" value="1"/>
</dbReference>
<evidence type="ECO:0000256" key="6">
    <source>
        <dbReference type="ARBA" id="ARBA00022496"/>
    </source>
</evidence>
<evidence type="ECO:0000256" key="9">
    <source>
        <dbReference type="ARBA" id="ARBA00023004"/>
    </source>
</evidence>
<dbReference type="InterPro" id="IPR036524">
    <property type="entry name" value="Frataxin/CyaY_sf"/>
</dbReference>
<protein>
    <recommendedName>
        <fullName evidence="3">ferroxidase</fullName>
        <ecNumber evidence="3">1.16.3.1</ecNumber>
    </recommendedName>
</protein>
<accession>A0AAE0I8G8</accession>
<dbReference type="SUPFAM" id="SSF55387">
    <property type="entry name" value="Frataxin/Nqo15-like"/>
    <property type="match status" value="1"/>
</dbReference>
<keyword evidence="11" id="KW-0496">Mitochondrion</keyword>
<dbReference type="GO" id="GO:0034986">
    <property type="term" value="F:iron chaperone activity"/>
    <property type="evidence" value="ECO:0007669"/>
    <property type="project" value="TreeGrafter"/>
</dbReference>
<dbReference type="GO" id="GO:0051537">
    <property type="term" value="F:2 iron, 2 sulfur cluster binding"/>
    <property type="evidence" value="ECO:0007669"/>
    <property type="project" value="TreeGrafter"/>
</dbReference>
<dbReference type="GO" id="GO:0005739">
    <property type="term" value="C:mitochondrion"/>
    <property type="evidence" value="ECO:0007669"/>
    <property type="project" value="UniProtKB-SubCell"/>
</dbReference>
<dbReference type="PRINTS" id="PR00904">
    <property type="entry name" value="FRATAXIN"/>
</dbReference>
<dbReference type="NCBIfam" id="TIGR03421">
    <property type="entry name" value="FeS_CyaY"/>
    <property type="match status" value="1"/>
</dbReference>
<proteinExistence type="inferred from homology"/>
<reference evidence="14" key="2">
    <citation type="submission" date="2023-06" db="EMBL/GenBank/DDBJ databases">
        <authorList>
            <consortium name="Lawrence Berkeley National Laboratory"/>
            <person name="Haridas S."/>
            <person name="Hensen N."/>
            <person name="Bonometti L."/>
            <person name="Westerberg I."/>
            <person name="Brannstrom I.O."/>
            <person name="Guillou S."/>
            <person name="Cros-Aarteil S."/>
            <person name="Calhoun S."/>
            <person name="Kuo A."/>
            <person name="Mondo S."/>
            <person name="Pangilinan J."/>
            <person name="Riley R."/>
            <person name="Labutti K."/>
            <person name="Andreopoulos B."/>
            <person name="Lipzen A."/>
            <person name="Chen C."/>
            <person name="Yanf M."/>
            <person name="Daum C."/>
            <person name="Ng V."/>
            <person name="Clum A."/>
            <person name="Steindorff A."/>
            <person name="Ohm R."/>
            <person name="Martin F."/>
            <person name="Silar P."/>
            <person name="Natvig D."/>
            <person name="Lalanne C."/>
            <person name="Gautier V."/>
            <person name="Ament-Velasquez S.L."/>
            <person name="Kruys A."/>
            <person name="Hutchinson M.I."/>
            <person name="Powell A.J."/>
            <person name="Barry K."/>
            <person name="Miller A.N."/>
            <person name="Grigoriev I.V."/>
            <person name="Debuchy R."/>
            <person name="Gladieux P."/>
            <person name="Thoren M.H."/>
            <person name="Johannesson H."/>
        </authorList>
    </citation>
    <scope>NUCLEOTIDE SEQUENCE</scope>
    <source>
        <strain evidence="14">SMH4131-1</strain>
    </source>
</reference>
<evidence type="ECO:0000256" key="5">
    <source>
        <dbReference type="ARBA" id="ARBA00022448"/>
    </source>
</evidence>
<dbReference type="PROSITE" id="PS50810">
    <property type="entry name" value="FRATAXIN_2"/>
    <property type="match status" value="1"/>
</dbReference>
<dbReference type="FunFam" id="3.30.920.10:FF:000004">
    <property type="entry name" value="Mitochondrial chaperone Frataxin"/>
    <property type="match status" value="1"/>
</dbReference>
<evidence type="ECO:0000256" key="11">
    <source>
        <dbReference type="ARBA" id="ARBA00023128"/>
    </source>
</evidence>
<sequence>MVHPSLAKAARAASRGLQTARVARLSSRSSPATTTSSLLPRASPFVPACAVAVSTPRFISTSSSRTGITPDDAPPKPKDAHTPEVLKTAVSLTDHEYHAVADEYLNRLVSHLEDLQDKREDVDVEYSAGVLTVRFGPDVGVYVINKQPPNKQIWLSSPKSGPKRYDYVILGEGQHEKQDTATGEWMYLRDSSTINDLLIEELGIDIGEQIIE</sequence>
<keyword evidence="10" id="KW-0406">Ion transport</keyword>
<evidence type="ECO:0000256" key="3">
    <source>
        <dbReference type="ARBA" id="ARBA00013107"/>
    </source>
</evidence>
<dbReference type="AlphaFoldDB" id="A0AAE0I8G8"/>
<dbReference type="Pfam" id="PF01491">
    <property type="entry name" value="Frataxin_Cyay"/>
    <property type="match status" value="1"/>
</dbReference>
<evidence type="ECO:0000256" key="10">
    <source>
        <dbReference type="ARBA" id="ARBA00023065"/>
    </source>
</evidence>
<comment type="subcellular location">
    <subcellularLocation>
        <location evidence="1">Mitochondrion</location>
    </subcellularLocation>
</comment>
<feature type="region of interest" description="Disordered" evidence="13">
    <location>
        <begin position="61"/>
        <end position="81"/>
    </location>
</feature>
<dbReference type="EC" id="1.16.3.1" evidence="3"/>
<dbReference type="Proteomes" id="UP001286456">
    <property type="component" value="Unassembled WGS sequence"/>
</dbReference>
<dbReference type="GO" id="GO:0006826">
    <property type="term" value="P:iron ion transport"/>
    <property type="evidence" value="ECO:0007669"/>
    <property type="project" value="UniProtKB-KW"/>
</dbReference>
<dbReference type="GO" id="GO:0004322">
    <property type="term" value="F:ferroxidase activity"/>
    <property type="evidence" value="ECO:0007669"/>
    <property type="project" value="UniProtKB-EC"/>
</dbReference>
<dbReference type="GO" id="GO:0006879">
    <property type="term" value="P:intracellular iron ion homeostasis"/>
    <property type="evidence" value="ECO:0007669"/>
    <property type="project" value="UniProtKB-KW"/>
</dbReference>
<dbReference type="GO" id="GO:0008198">
    <property type="term" value="F:ferrous iron binding"/>
    <property type="evidence" value="ECO:0007669"/>
    <property type="project" value="TreeGrafter"/>
</dbReference>
<keyword evidence="8" id="KW-0560">Oxidoreductase</keyword>
<dbReference type="Gene3D" id="3.30.920.10">
    <property type="entry name" value="Frataxin/CyaY"/>
    <property type="match status" value="1"/>
</dbReference>
<organism evidence="14 15">
    <name type="scientific">Cercophora scortea</name>
    <dbReference type="NCBI Taxonomy" id="314031"/>
    <lineage>
        <taxon>Eukaryota</taxon>
        <taxon>Fungi</taxon>
        <taxon>Dikarya</taxon>
        <taxon>Ascomycota</taxon>
        <taxon>Pezizomycotina</taxon>
        <taxon>Sordariomycetes</taxon>
        <taxon>Sordariomycetidae</taxon>
        <taxon>Sordariales</taxon>
        <taxon>Lasiosphaeriaceae</taxon>
        <taxon>Cercophora</taxon>
    </lineage>
</organism>
<keyword evidence="4" id="KW-0409">Iron storage</keyword>
<name>A0AAE0I8G8_9PEZI</name>
<evidence type="ECO:0000256" key="7">
    <source>
        <dbReference type="ARBA" id="ARBA00022946"/>
    </source>
</evidence>
<feature type="compositionally biased region" description="Low complexity" evidence="13">
    <location>
        <begin position="23"/>
        <end position="38"/>
    </location>
</feature>
<comment type="caution">
    <text evidence="14">The sequence shown here is derived from an EMBL/GenBank/DDBJ whole genome shotgun (WGS) entry which is preliminary data.</text>
</comment>
<evidence type="ECO:0000256" key="12">
    <source>
        <dbReference type="ARBA" id="ARBA00047990"/>
    </source>
</evidence>
<keyword evidence="6" id="KW-0410">Iron transport</keyword>
<gene>
    <name evidence="14" type="ORF">B0T19DRAFT_429860</name>
</gene>
<evidence type="ECO:0000313" key="15">
    <source>
        <dbReference type="Proteomes" id="UP001286456"/>
    </source>
</evidence>
<evidence type="ECO:0000313" key="14">
    <source>
        <dbReference type="EMBL" id="KAK3320548.1"/>
    </source>
</evidence>
<feature type="region of interest" description="Disordered" evidence="13">
    <location>
        <begin position="1"/>
        <end position="38"/>
    </location>
</feature>
<dbReference type="InterPro" id="IPR020895">
    <property type="entry name" value="Frataxin_CS"/>
</dbReference>
<dbReference type="EMBL" id="JAUEPO010000005">
    <property type="protein sequence ID" value="KAK3320548.1"/>
    <property type="molecule type" value="Genomic_DNA"/>
</dbReference>
<evidence type="ECO:0000256" key="2">
    <source>
        <dbReference type="ARBA" id="ARBA00008183"/>
    </source>
</evidence>
<keyword evidence="9" id="KW-0408">Iron</keyword>
<dbReference type="PANTHER" id="PTHR16821">
    <property type="entry name" value="FRATAXIN"/>
    <property type="match status" value="1"/>
</dbReference>
<keyword evidence="5" id="KW-0813">Transport</keyword>
<evidence type="ECO:0000256" key="1">
    <source>
        <dbReference type="ARBA" id="ARBA00004173"/>
    </source>
</evidence>
<evidence type="ECO:0000256" key="8">
    <source>
        <dbReference type="ARBA" id="ARBA00023002"/>
    </source>
</evidence>
<dbReference type="NCBIfam" id="TIGR03422">
    <property type="entry name" value="mito_frataxin"/>
    <property type="match status" value="1"/>
</dbReference>
<dbReference type="InterPro" id="IPR017789">
    <property type="entry name" value="Frataxin"/>
</dbReference>
<comment type="catalytic activity">
    <reaction evidence="12">
        <text>4 Fe(2+) + O2 + 4 H(+) = 4 Fe(3+) + 2 H2O</text>
        <dbReference type="Rhea" id="RHEA:11148"/>
        <dbReference type="ChEBI" id="CHEBI:15377"/>
        <dbReference type="ChEBI" id="CHEBI:15378"/>
        <dbReference type="ChEBI" id="CHEBI:15379"/>
        <dbReference type="ChEBI" id="CHEBI:29033"/>
        <dbReference type="ChEBI" id="CHEBI:29034"/>
        <dbReference type="EC" id="1.16.3.1"/>
    </reaction>
</comment>
<dbReference type="SMART" id="SM01219">
    <property type="entry name" value="Frataxin_Cyay"/>
    <property type="match status" value="1"/>
</dbReference>
<reference evidence="14" key="1">
    <citation type="journal article" date="2023" name="Mol. Phylogenet. Evol.">
        <title>Genome-scale phylogeny and comparative genomics of the fungal order Sordariales.</title>
        <authorList>
            <person name="Hensen N."/>
            <person name="Bonometti L."/>
            <person name="Westerberg I."/>
            <person name="Brannstrom I.O."/>
            <person name="Guillou S."/>
            <person name="Cros-Aarteil S."/>
            <person name="Calhoun S."/>
            <person name="Haridas S."/>
            <person name="Kuo A."/>
            <person name="Mondo S."/>
            <person name="Pangilinan J."/>
            <person name="Riley R."/>
            <person name="LaButti K."/>
            <person name="Andreopoulos B."/>
            <person name="Lipzen A."/>
            <person name="Chen C."/>
            <person name="Yan M."/>
            <person name="Daum C."/>
            <person name="Ng V."/>
            <person name="Clum A."/>
            <person name="Steindorff A."/>
            <person name="Ohm R.A."/>
            <person name="Martin F."/>
            <person name="Silar P."/>
            <person name="Natvig D.O."/>
            <person name="Lalanne C."/>
            <person name="Gautier V."/>
            <person name="Ament-Velasquez S.L."/>
            <person name="Kruys A."/>
            <person name="Hutchinson M.I."/>
            <person name="Powell A.J."/>
            <person name="Barry K."/>
            <person name="Miller A.N."/>
            <person name="Grigoriev I.V."/>
            <person name="Debuchy R."/>
            <person name="Gladieux P."/>
            <person name="Hiltunen Thoren M."/>
            <person name="Johannesson H."/>
        </authorList>
    </citation>
    <scope>NUCLEOTIDE SEQUENCE</scope>
    <source>
        <strain evidence="14">SMH4131-1</strain>
    </source>
</reference>